<dbReference type="AlphaFoldDB" id="A0A1T5DA43"/>
<evidence type="ECO:0000259" key="8">
    <source>
        <dbReference type="PROSITE" id="PS50110"/>
    </source>
</evidence>
<feature type="domain" description="OmpR/PhoB-type" evidence="9">
    <location>
        <begin position="124"/>
        <end position="218"/>
    </location>
</feature>
<dbReference type="InterPro" id="IPR001867">
    <property type="entry name" value="OmpR/PhoB-type_DNA-bd"/>
</dbReference>
<evidence type="ECO:0000256" key="5">
    <source>
        <dbReference type="ARBA" id="ARBA00023163"/>
    </source>
</evidence>
<evidence type="ECO:0000256" key="7">
    <source>
        <dbReference type="PROSITE-ProRule" id="PRU01091"/>
    </source>
</evidence>
<dbReference type="SMART" id="SM00448">
    <property type="entry name" value="REC"/>
    <property type="match status" value="1"/>
</dbReference>
<keyword evidence="11" id="KW-1185">Reference proteome</keyword>
<keyword evidence="3" id="KW-0805">Transcription regulation</keyword>
<dbReference type="SUPFAM" id="SSF46894">
    <property type="entry name" value="C-terminal effector domain of the bipartite response regulators"/>
    <property type="match status" value="1"/>
</dbReference>
<dbReference type="Pfam" id="PF00072">
    <property type="entry name" value="Response_reg"/>
    <property type="match status" value="1"/>
</dbReference>
<dbReference type="Gene3D" id="3.40.50.2300">
    <property type="match status" value="1"/>
</dbReference>
<evidence type="ECO:0000256" key="6">
    <source>
        <dbReference type="PROSITE-ProRule" id="PRU00169"/>
    </source>
</evidence>
<evidence type="ECO:0000256" key="3">
    <source>
        <dbReference type="ARBA" id="ARBA00023015"/>
    </source>
</evidence>
<keyword evidence="4 7" id="KW-0238">DNA-binding</keyword>
<dbReference type="CDD" id="cd00383">
    <property type="entry name" value="trans_reg_C"/>
    <property type="match status" value="1"/>
</dbReference>
<organism evidence="10 11">
    <name type="scientific">Sphingopyxis flava</name>
    <dbReference type="NCBI Taxonomy" id="1507287"/>
    <lineage>
        <taxon>Bacteria</taxon>
        <taxon>Pseudomonadati</taxon>
        <taxon>Pseudomonadota</taxon>
        <taxon>Alphaproteobacteria</taxon>
        <taxon>Sphingomonadales</taxon>
        <taxon>Sphingomonadaceae</taxon>
        <taxon>Sphingopyxis</taxon>
    </lineage>
</organism>
<dbReference type="EMBL" id="FUYP01000013">
    <property type="protein sequence ID" value="SKB68564.1"/>
    <property type="molecule type" value="Genomic_DNA"/>
</dbReference>
<dbReference type="Gene3D" id="6.10.250.690">
    <property type="match status" value="1"/>
</dbReference>
<dbReference type="PANTHER" id="PTHR48111:SF37">
    <property type="entry name" value="RESPONSE REGULATOR PROTEIN CARR"/>
    <property type="match status" value="1"/>
</dbReference>
<dbReference type="InterPro" id="IPR039420">
    <property type="entry name" value="WalR-like"/>
</dbReference>
<dbReference type="PANTHER" id="PTHR48111">
    <property type="entry name" value="REGULATOR OF RPOS"/>
    <property type="match status" value="1"/>
</dbReference>
<keyword evidence="5" id="KW-0804">Transcription</keyword>
<name>A0A1T5DA43_9SPHN</name>
<dbReference type="GO" id="GO:0005829">
    <property type="term" value="C:cytosol"/>
    <property type="evidence" value="ECO:0007669"/>
    <property type="project" value="TreeGrafter"/>
</dbReference>
<keyword evidence="1 6" id="KW-0597">Phosphoprotein</keyword>
<evidence type="ECO:0000259" key="9">
    <source>
        <dbReference type="PROSITE" id="PS51755"/>
    </source>
</evidence>
<feature type="modified residue" description="4-aspartylphosphate" evidence="6">
    <location>
        <position position="51"/>
    </location>
</feature>
<dbReference type="SUPFAM" id="SSF52172">
    <property type="entry name" value="CheY-like"/>
    <property type="match status" value="1"/>
</dbReference>
<dbReference type="InterPro" id="IPR036388">
    <property type="entry name" value="WH-like_DNA-bd_sf"/>
</dbReference>
<dbReference type="GO" id="GO:0006355">
    <property type="term" value="P:regulation of DNA-templated transcription"/>
    <property type="evidence" value="ECO:0007669"/>
    <property type="project" value="InterPro"/>
</dbReference>
<accession>A0A1T5DA43</accession>
<dbReference type="InterPro" id="IPR011006">
    <property type="entry name" value="CheY-like_superfamily"/>
</dbReference>
<keyword evidence="2" id="KW-0902">Two-component regulatory system</keyword>
<evidence type="ECO:0000256" key="1">
    <source>
        <dbReference type="ARBA" id="ARBA00022553"/>
    </source>
</evidence>
<dbReference type="InterPro" id="IPR016032">
    <property type="entry name" value="Sig_transdc_resp-reg_C-effctor"/>
</dbReference>
<dbReference type="RefSeq" id="WP_067106828.1">
    <property type="nucleotide sequence ID" value="NZ_FUYP01000013.1"/>
</dbReference>
<dbReference type="OrthoDB" id="9802426at2"/>
<evidence type="ECO:0000256" key="2">
    <source>
        <dbReference type="ARBA" id="ARBA00023012"/>
    </source>
</evidence>
<dbReference type="SMART" id="SM00862">
    <property type="entry name" value="Trans_reg_C"/>
    <property type="match status" value="1"/>
</dbReference>
<feature type="domain" description="Response regulatory" evidence="8">
    <location>
        <begin position="2"/>
        <end position="116"/>
    </location>
</feature>
<protein>
    <submittedName>
        <fullName evidence="10">DNA-binding response regulator, OmpR family, contains REC and winged-helix (WHTH) domain</fullName>
    </submittedName>
</protein>
<proteinExistence type="predicted"/>
<dbReference type="GO" id="GO:0000976">
    <property type="term" value="F:transcription cis-regulatory region binding"/>
    <property type="evidence" value="ECO:0007669"/>
    <property type="project" value="TreeGrafter"/>
</dbReference>
<gene>
    <name evidence="10" type="ORF">SAMN06295937_1013113</name>
</gene>
<evidence type="ECO:0000313" key="10">
    <source>
        <dbReference type="EMBL" id="SKB68564.1"/>
    </source>
</evidence>
<dbReference type="PROSITE" id="PS51755">
    <property type="entry name" value="OMPR_PHOB"/>
    <property type="match status" value="1"/>
</dbReference>
<sequence length="221" mass="24003">MRALVVEDDPVVASELVRGMTAAGFVVDLAGDGQQAWFNGDVEDYDVAIVDLGLPRLDGLSVVRRWREAGRNFPVLILSARGEWTDKVAGIEAGADDYMAKPWAMEELVARVRGLIRRAAGRSSPMIEAGPLRIDTHRMTATLDGALVKLSPLEYRLLDYLAHHAGRAVPATELSDHLYGDADTENANAIEALIARLRRKLGADTIQTRRGFGYVLPAAAA</sequence>
<dbReference type="GO" id="GO:0000156">
    <property type="term" value="F:phosphorelay response regulator activity"/>
    <property type="evidence" value="ECO:0007669"/>
    <property type="project" value="TreeGrafter"/>
</dbReference>
<reference evidence="11" key="1">
    <citation type="submission" date="2017-02" db="EMBL/GenBank/DDBJ databases">
        <authorList>
            <person name="Varghese N."/>
            <person name="Submissions S."/>
        </authorList>
    </citation>
    <scope>NUCLEOTIDE SEQUENCE [LARGE SCALE GENOMIC DNA]</scope>
    <source>
        <strain evidence="11">R11H</strain>
    </source>
</reference>
<evidence type="ECO:0000256" key="4">
    <source>
        <dbReference type="ARBA" id="ARBA00023125"/>
    </source>
</evidence>
<evidence type="ECO:0000313" key="11">
    <source>
        <dbReference type="Proteomes" id="UP000190044"/>
    </source>
</evidence>
<dbReference type="PROSITE" id="PS50110">
    <property type="entry name" value="RESPONSE_REGULATORY"/>
    <property type="match status" value="1"/>
</dbReference>
<dbReference type="FunFam" id="3.40.50.2300:FF:000002">
    <property type="entry name" value="DNA-binding response regulator PhoP"/>
    <property type="match status" value="1"/>
</dbReference>
<dbReference type="GO" id="GO:0032993">
    <property type="term" value="C:protein-DNA complex"/>
    <property type="evidence" value="ECO:0007669"/>
    <property type="project" value="TreeGrafter"/>
</dbReference>
<feature type="DNA-binding region" description="OmpR/PhoB-type" evidence="7">
    <location>
        <begin position="124"/>
        <end position="218"/>
    </location>
</feature>
<dbReference type="Gene3D" id="1.10.10.10">
    <property type="entry name" value="Winged helix-like DNA-binding domain superfamily/Winged helix DNA-binding domain"/>
    <property type="match status" value="1"/>
</dbReference>
<dbReference type="InterPro" id="IPR001789">
    <property type="entry name" value="Sig_transdc_resp-reg_receiver"/>
</dbReference>
<dbReference type="Proteomes" id="UP000190044">
    <property type="component" value="Unassembled WGS sequence"/>
</dbReference>
<dbReference type="Pfam" id="PF00486">
    <property type="entry name" value="Trans_reg_C"/>
    <property type="match status" value="1"/>
</dbReference>